<dbReference type="AlphaFoldDB" id="H6N609"/>
<reference evidence="1 2" key="1">
    <citation type="journal article" date="2012" name="J. Bacteriol.">
        <title>Complete genome sequence of Mycoplasma haemocanis strain Illinois.</title>
        <authorList>
            <person name="do Nascimento N.C."/>
            <person name="Guimaraes A.M."/>
            <person name="Santos A.P."/>
            <person name="Sanmiguel P.J."/>
            <person name="Messick J.B."/>
        </authorList>
    </citation>
    <scope>NUCLEOTIDE SEQUENCE [LARGE SCALE GENOMIC DNA]</scope>
    <source>
        <strain evidence="1 2">Illinois</strain>
    </source>
</reference>
<keyword evidence="2" id="KW-1185">Reference proteome</keyword>
<name>H6N609_MYCHN</name>
<dbReference type="EMBL" id="CP003199">
    <property type="protein sequence ID" value="AEW45081.1"/>
    <property type="molecule type" value="Genomic_DNA"/>
</dbReference>
<evidence type="ECO:0000313" key="1">
    <source>
        <dbReference type="EMBL" id="AEW45081.1"/>
    </source>
</evidence>
<organism evidence="1 2">
    <name type="scientific">Mycoplasma haemocanis (strain Illinois)</name>
    <dbReference type="NCBI Taxonomy" id="1111676"/>
    <lineage>
        <taxon>Bacteria</taxon>
        <taxon>Bacillati</taxon>
        <taxon>Mycoplasmatota</taxon>
        <taxon>Mollicutes</taxon>
        <taxon>Mycoplasmataceae</taxon>
        <taxon>Mycoplasma</taxon>
    </lineage>
</organism>
<dbReference type="OrthoDB" id="9828118at2"/>
<dbReference type="HOGENOM" id="CLU_098620_0_0_14"/>
<protein>
    <submittedName>
        <fullName evidence="1">Uncharacterized protein</fullName>
    </submittedName>
</protein>
<proteinExistence type="predicted"/>
<dbReference type="KEGG" id="mhe:MHC_01075"/>
<sequence length="227" mass="25365">MSISLPTKIATVVLSGGTVTAGAVYLGKGLIGNKTSVKTPIKELIKTVSPHKRLIEGSAITDPLWKEAWKEYRNAHLNKDSDSWNINGWEKPTGVISNSTDASSHFISACSSKLDEEVESSADPLYSQVVSYCTRDALVSDLIKERNPNKSPLSNADGDKWKTPWEAYKVFNSSKNEDKWKLSDWTQKKGDSNVPETFKQKCKEKLETKTVEAKDEDYEDTLNWCTK</sequence>
<dbReference type="Proteomes" id="UP000009135">
    <property type="component" value="Chromosome"/>
</dbReference>
<gene>
    <name evidence="1" type="ordered locus">MHC_01075</name>
</gene>
<accession>H6N609</accession>
<dbReference type="STRING" id="1111676.MHC_01075"/>
<evidence type="ECO:0000313" key="2">
    <source>
        <dbReference type="Proteomes" id="UP000009135"/>
    </source>
</evidence>